<dbReference type="RefSeq" id="WP_006718627.1">
    <property type="nucleotide sequence ID" value="NZ_CP007032.1"/>
</dbReference>
<organism evidence="1 2">
    <name type="scientific">Desulfitobacterium metallireducens DSM 15288</name>
    <dbReference type="NCBI Taxonomy" id="871968"/>
    <lineage>
        <taxon>Bacteria</taxon>
        <taxon>Bacillati</taxon>
        <taxon>Bacillota</taxon>
        <taxon>Clostridia</taxon>
        <taxon>Eubacteriales</taxon>
        <taxon>Desulfitobacteriaceae</taxon>
        <taxon>Desulfitobacterium</taxon>
    </lineage>
</organism>
<reference evidence="1 2" key="1">
    <citation type="submission" date="2013-12" db="EMBL/GenBank/DDBJ databases">
        <authorList>
            <consortium name="DOE Joint Genome Institute"/>
            <person name="Smidt H."/>
            <person name="Huntemann M."/>
            <person name="Han J."/>
            <person name="Chen A."/>
            <person name="Kyrpides N."/>
            <person name="Mavromatis K."/>
            <person name="Markowitz V."/>
            <person name="Palaniappan K."/>
            <person name="Ivanova N."/>
            <person name="Schaumberg A."/>
            <person name="Pati A."/>
            <person name="Liolios K."/>
            <person name="Nordberg H.P."/>
            <person name="Cantor M.N."/>
            <person name="Hua S.X."/>
            <person name="Woyke T."/>
        </authorList>
    </citation>
    <scope>NUCLEOTIDE SEQUENCE [LARGE SCALE GENOMIC DNA]</scope>
    <source>
        <strain evidence="2">DSM 15288</strain>
    </source>
</reference>
<evidence type="ECO:0000313" key="1">
    <source>
        <dbReference type="EMBL" id="AHF07145.1"/>
    </source>
</evidence>
<dbReference type="PANTHER" id="PTHR42935">
    <property type="entry name" value="SLR0930 PROTEIN"/>
    <property type="match status" value="1"/>
</dbReference>
<dbReference type="AlphaFoldDB" id="W0E8F4"/>
<dbReference type="Gene3D" id="3.40.50.300">
    <property type="entry name" value="P-loop containing nucleotide triphosphate hydrolases"/>
    <property type="match status" value="1"/>
</dbReference>
<evidence type="ECO:0000313" key="2">
    <source>
        <dbReference type="Proteomes" id="UP000010847"/>
    </source>
</evidence>
<protein>
    <submittedName>
        <fullName evidence="1">Uncharacterized protein</fullName>
    </submittedName>
</protein>
<dbReference type="SUPFAM" id="SSF52540">
    <property type="entry name" value="P-loop containing nucleoside triphosphate hydrolases"/>
    <property type="match status" value="1"/>
</dbReference>
<dbReference type="EMBL" id="CP007032">
    <property type="protein sequence ID" value="AHF07145.1"/>
    <property type="molecule type" value="Genomic_DNA"/>
</dbReference>
<sequence>MKRGELRQSETLKYEDLKDRCLNGTAQTQKYAYLLEGLIIYRSLREDPVVKSLQNVFTSLTQEKVDWGQVYRNYHTFCALATEENWPEYLWDLVLEADNVFSRQAGFKAWGSLDLGLKNLVIHDVKAVQKIASLQPEQLQRMVCGRMDIEAELGTNSGVEWLGRMEQWPLWAPQVGEIHQDPSRAGQFLEKMRNEVKAVLRADDDEKAVQELASFYQKIGSGLMATGLAFKWDGNAKLLVTVTPDPIRKEQLIGQEREQGILLENTNFFLSRYPANNVILYGNRGTGKSSLVKALLQEYCDQGLRLVELSKQDLTDFPLIIRFLAPQPQKFILFIDDLSFEETELAYKSLKTVLEGGLEKRPDNVLIYATSNRRHLIRENFSERQGDEINVRDTMDEKLSLADRFGITITFPSPDQEEFLRIVEELAVQEGLALEKAQLRQQALRWVMMHNARSGRTARQFIDYLAAQQKINLKK</sequence>
<gene>
    <name evidence="1" type="ORF">DESME_08695</name>
</gene>
<dbReference type="PANTHER" id="PTHR42935:SF1">
    <property type="entry name" value="SLR0930 PROTEIN"/>
    <property type="match status" value="1"/>
</dbReference>
<dbReference type="InterPro" id="IPR008533">
    <property type="entry name" value="DUF815"/>
</dbReference>
<dbReference type="KEGG" id="dmt:DESME_08695"/>
<dbReference type="OrthoDB" id="9812140at2"/>
<dbReference type="eggNOG" id="COG2607">
    <property type="taxonomic scope" value="Bacteria"/>
</dbReference>
<proteinExistence type="predicted"/>
<dbReference type="STRING" id="871968.DESME_08695"/>
<dbReference type="Proteomes" id="UP000010847">
    <property type="component" value="Chromosome"/>
</dbReference>
<dbReference type="CDD" id="cd00009">
    <property type="entry name" value="AAA"/>
    <property type="match status" value="1"/>
</dbReference>
<dbReference type="Pfam" id="PF05673">
    <property type="entry name" value="DUF815"/>
    <property type="match status" value="1"/>
</dbReference>
<name>W0E8F4_9FIRM</name>
<dbReference type="HOGENOM" id="CLU_039512_1_1_9"/>
<keyword evidence="2" id="KW-1185">Reference proteome</keyword>
<accession>W0E8F4</accession>
<dbReference type="InterPro" id="IPR027417">
    <property type="entry name" value="P-loop_NTPase"/>
</dbReference>